<sequence length="141" mass="15593">MPKIDPSVYLRNNQPDKSRTPSPELGRDEFLKILMTQLQNQDPLNPMEDKDFISQMSNFSSLEQLMNISSSIESLVQNQAIAPVVQYSNLIGRDVAYHDDEGSQKVSQVTAVSQQDGQALLKLANGETIPANEIGEVSTSQ</sequence>
<accession>A0A1M5CA97</accession>
<evidence type="ECO:0000313" key="4">
    <source>
        <dbReference type="EMBL" id="SHF51655.1"/>
    </source>
</evidence>
<keyword evidence="4" id="KW-0282">Flagellum</keyword>
<reference evidence="4 5" key="1">
    <citation type="submission" date="2016-11" db="EMBL/GenBank/DDBJ databases">
        <authorList>
            <person name="Jaros S."/>
            <person name="Januszkiewicz K."/>
            <person name="Wedrychowicz H."/>
        </authorList>
    </citation>
    <scope>NUCLEOTIDE SEQUENCE [LARGE SCALE GENOMIC DNA]</scope>
    <source>
        <strain evidence="4 5">IBRC-M 10683</strain>
    </source>
</reference>
<feature type="compositionally biased region" description="Basic and acidic residues" evidence="3">
    <location>
        <begin position="14"/>
        <end position="25"/>
    </location>
</feature>
<keyword evidence="2" id="KW-1005">Bacterial flagellum biogenesis</keyword>
<protein>
    <submittedName>
        <fullName evidence="4">Flagellar basal-body rod modification protein FlgD</fullName>
    </submittedName>
</protein>
<proteinExistence type="inferred from homology"/>
<dbReference type="RefSeq" id="WP_072886952.1">
    <property type="nucleotide sequence ID" value="NZ_FQVW01000001.1"/>
</dbReference>
<dbReference type="Pfam" id="PF03963">
    <property type="entry name" value="FlgD"/>
    <property type="match status" value="1"/>
</dbReference>
<name>A0A1M5CA97_9BACI</name>
<evidence type="ECO:0000256" key="3">
    <source>
        <dbReference type="SAM" id="MobiDB-lite"/>
    </source>
</evidence>
<evidence type="ECO:0000256" key="2">
    <source>
        <dbReference type="ARBA" id="ARBA00022795"/>
    </source>
</evidence>
<dbReference type="NCBIfam" id="NF007197">
    <property type="entry name" value="PRK09618.1"/>
    <property type="match status" value="1"/>
</dbReference>
<dbReference type="GO" id="GO:0044781">
    <property type="term" value="P:bacterial-type flagellum organization"/>
    <property type="evidence" value="ECO:0007669"/>
    <property type="project" value="UniProtKB-KW"/>
</dbReference>
<dbReference type="Proteomes" id="UP000183988">
    <property type="component" value="Unassembled WGS sequence"/>
</dbReference>
<evidence type="ECO:0000256" key="1">
    <source>
        <dbReference type="ARBA" id="ARBA00010577"/>
    </source>
</evidence>
<keyword evidence="4" id="KW-0969">Cilium</keyword>
<comment type="similarity">
    <text evidence="1">Belongs to the FlgD family.</text>
</comment>
<dbReference type="AlphaFoldDB" id="A0A1M5CA97"/>
<gene>
    <name evidence="4" type="ORF">SAMN05216225_1001145</name>
</gene>
<keyword evidence="4" id="KW-0966">Cell projection</keyword>
<organism evidence="4 5">
    <name type="scientific">Ornithinibacillus halophilus</name>
    <dbReference type="NCBI Taxonomy" id="930117"/>
    <lineage>
        <taxon>Bacteria</taxon>
        <taxon>Bacillati</taxon>
        <taxon>Bacillota</taxon>
        <taxon>Bacilli</taxon>
        <taxon>Bacillales</taxon>
        <taxon>Bacillaceae</taxon>
        <taxon>Ornithinibacillus</taxon>
    </lineage>
</organism>
<feature type="region of interest" description="Disordered" evidence="3">
    <location>
        <begin position="1"/>
        <end position="25"/>
    </location>
</feature>
<evidence type="ECO:0000313" key="5">
    <source>
        <dbReference type="Proteomes" id="UP000183988"/>
    </source>
</evidence>
<dbReference type="OrthoDB" id="280334at2"/>
<dbReference type="STRING" id="930117.SAMN05216225_1001145"/>
<dbReference type="EMBL" id="FQVW01000001">
    <property type="protein sequence ID" value="SHF51655.1"/>
    <property type="molecule type" value="Genomic_DNA"/>
</dbReference>
<dbReference type="InterPro" id="IPR005648">
    <property type="entry name" value="FlgD"/>
</dbReference>
<keyword evidence="5" id="KW-1185">Reference proteome</keyword>